<dbReference type="GO" id="GO:0006508">
    <property type="term" value="P:proteolysis"/>
    <property type="evidence" value="ECO:0007669"/>
    <property type="project" value="UniProtKB-KW"/>
</dbReference>
<evidence type="ECO:0000313" key="6">
    <source>
        <dbReference type="Proteomes" id="UP000294933"/>
    </source>
</evidence>
<dbReference type="InterPro" id="IPR033121">
    <property type="entry name" value="PEPTIDASE_A1"/>
</dbReference>
<protein>
    <submittedName>
        <fullName evidence="5">Acid protease</fullName>
    </submittedName>
</protein>
<keyword evidence="5" id="KW-0378">Hydrolase</keyword>
<dbReference type="SUPFAM" id="SSF50630">
    <property type="entry name" value="Acid proteases"/>
    <property type="match status" value="1"/>
</dbReference>
<dbReference type="STRING" id="50990.A0A4Y7QBR1"/>
<dbReference type="Proteomes" id="UP000294933">
    <property type="component" value="Unassembled WGS sequence"/>
</dbReference>
<evidence type="ECO:0000259" key="4">
    <source>
        <dbReference type="PROSITE" id="PS51767"/>
    </source>
</evidence>
<dbReference type="OrthoDB" id="771136at2759"/>
<dbReference type="VEuPathDB" id="FungiDB:BD410DRAFT_786207"/>
<dbReference type="GO" id="GO:0004190">
    <property type="term" value="F:aspartic-type endopeptidase activity"/>
    <property type="evidence" value="ECO:0007669"/>
    <property type="project" value="InterPro"/>
</dbReference>
<feature type="signal peptide" evidence="3">
    <location>
        <begin position="1"/>
        <end position="18"/>
    </location>
</feature>
<evidence type="ECO:0000313" key="5">
    <source>
        <dbReference type="EMBL" id="TDL24668.1"/>
    </source>
</evidence>
<comment type="similarity">
    <text evidence="1">Belongs to the peptidase A1 family.</text>
</comment>
<accession>A0A4Y7QBR1</accession>
<dbReference type="EMBL" id="ML170166">
    <property type="protein sequence ID" value="TDL24668.1"/>
    <property type="molecule type" value="Genomic_DNA"/>
</dbReference>
<keyword evidence="5" id="KW-0645">Protease</keyword>
<dbReference type="InterPro" id="IPR001461">
    <property type="entry name" value="Aspartic_peptidase_A1"/>
</dbReference>
<reference evidence="5 6" key="1">
    <citation type="submission" date="2018-06" db="EMBL/GenBank/DDBJ databases">
        <title>A transcriptomic atlas of mushroom development highlights an independent origin of complex multicellularity.</title>
        <authorList>
            <consortium name="DOE Joint Genome Institute"/>
            <person name="Krizsan K."/>
            <person name="Almasi E."/>
            <person name="Merenyi Z."/>
            <person name="Sahu N."/>
            <person name="Viragh M."/>
            <person name="Koszo T."/>
            <person name="Mondo S."/>
            <person name="Kiss B."/>
            <person name="Balint B."/>
            <person name="Kues U."/>
            <person name="Barry K."/>
            <person name="Hegedus J.C."/>
            <person name="Henrissat B."/>
            <person name="Johnson J."/>
            <person name="Lipzen A."/>
            <person name="Ohm R."/>
            <person name="Nagy I."/>
            <person name="Pangilinan J."/>
            <person name="Yan J."/>
            <person name="Xiong Y."/>
            <person name="Grigoriev I.V."/>
            <person name="Hibbett D.S."/>
            <person name="Nagy L.G."/>
        </authorList>
    </citation>
    <scope>NUCLEOTIDE SEQUENCE [LARGE SCALE GENOMIC DNA]</scope>
    <source>
        <strain evidence="5 6">SZMC22713</strain>
    </source>
</reference>
<evidence type="ECO:0000256" key="1">
    <source>
        <dbReference type="ARBA" id="ARBA00007447"/>
    </source>
</evidence>
<dbReference type="Gene3D" id="2.40.70.10">
    <property type="entry name" value="Acid Proteases"/>
    <property type="match status" value="2"/>
</dbReference>
<dbReference type="Pfam" id="PF00026">
    <property type="entry name" value="Asp"/>
    <property type="match status" value="1"/>
</dbReference>
<dbReference type="PROSITE" id="PS51767">
    <property type="entry name" value="PEPTIDASE_A1"/>
    <property type="match status" value="1"/>
</dbReference>
<dbReference type="PANTHER" id="PTHR47966:SF57">
    <property type="entry name" value="PEPTIDASE A1 DOMAIN-CONTAINING PROTEIN"/>
    <property type="match status" value="1"/>
</dbReference>
<dbReference type="PRINTS" id="PR00792">
    <property type="entry name" value="PEPSIN"/>
</dbReference>
<feature type="region of interest" description="Disordered" evidence="2">
    <location>
        <begin position="403"/>
        <end position="428"/>
    </location>
</feature>
<keyword evidence="6" id="KW-1185">Reference proteome</keyword>
<keyword evidence="3" id="KW-0732">Signal</keyword>
<evidence type="ECO:0000256" key="3">
    <source>
        <dbReference type="SAM" id="SignalP"/>
    </source>
</evidence>
<organism evidence="5 6">
    <name type="scientific">Rickenella mellea</name>
    <dbReference type="NCBI Taxonomy" id="50990"/>
    <lineage>
        <taxon>Eukaryota</taxon>
        <taxon>Fungi</taxon>
        <taxon>Dikarya</taxon>
        <taxon>Basidiomycota</taxon>
        <taxon>Agaricomycotina</taxon>
        <taxon>Agaricomycetes</taxon>
        <taxon>Hymenochaetales</taxon>
        <taxon>Rickenellaceae</taxon>
        <taxon>Rickenella</taxon>
    </lineage>
</organism>
<proteinExistence type="inferred from homology"/>
<sequence length="452" mass="46114">MLRLSIALLSCLIARSSAVSFPFEAQPSTVPLVGDSSKDASNPFNFSNVNNIKGSDVYIATLTAGGTAFQVQLDTGSSDLWLDTTKLKPSGTQDTGVSTAITYGDGTVAQGSILIANVTFGNFSVPQAFISAPGTNATTNGDTGLLGVGPPLLSAISNTLQTTTFSGKTLLENVFAANPSEPNYITFQLSRSETTGTTSGGTFTIGEVNSTLSGISNAPKLNVVSKDRWIVFMDGIIVNGKNVTGNSALSVTGQGPTQTLANLDTGTSLALIPQFYADAIYSGVPGAQLDPSTGLYIVPCDTKIDLSFVFSGVAYPVHPIDTVQAATSTRGTVICFGGFQVSPGGDTDEDFLLGDSFLRSVYSLYDFGSFISGTTPPFLQLLSTTDASTADSEFATLSAQRNASITGKAPSSGGGGGSSGGGSGGSSDAPRSMVFSTVLLSAIGLGLGMALI</sequence>
<name>A0A4Y7QBR1_9AGAM</name>
<feature type="domain" description="Peptidase A1" evidence="4">
    <location>
        <begin position="58"/>
        <end position="375"/>
    </location>
</feature>
<feature type="chain" id="PRO_5021209367" evidence="3">
    <location>
        <begin position="19"/>
        <end position="452"/>
    </location>
</feature>
<feature type="compositionally biased region" description="Gly residues" evidence="2">
    <location>
        <begin position="412"/>
        <end position="425"/>
    </location>
</feature>
<evidence type="ECO:0000256" key="2">
    <source>
        <dbReference type="SAM" id="MobiDB-lite"/>
    </source>
</evidence>
<gene>
    <name evidence="5" type="ORF">BD410DRAFT_786207</name>
</gene>
<dbReference type="PANTHER" id="PTHR47966">
    <property type="entry name" value="BETA-SITE APP-CLEAVING ENZYME, ISOFORM A-RELATED"/>
    <property type="match status" value="1"/>
</dbReference>
<dbReference type="InterPro" id="IPR021109">
    <property type="entry name" value="Peptidase_aspartic_dom_sf"/>
</dbReference>
<dbReference type="AlphaFoldDB" id="A0A4Y7QBR1"/>